<dbReference type="GO" id="GO:0005794">
    <property type="term" value="C:Golgi apparatus"/>
    <property type="evidence" value="ECO:0007669"/>
    <property type="project" value="TreeGrafter"/>
</dbReference>
<feature type="coiled-coil region" evidence="6">
    <location>
        <begin position="403"/>
        <end position="510"/>
    </location>
</feature>
<feature type="region of interest" description="Disordered" evidence="7">
    <location>
        <begin position="1315"/>
        <end position="1334"/>
    </location>
</feature>
<feature type="compositionally biased region" description="Low complexity" evidence="7">
    <location>
        <begin position="1395"/>
        <end position="1404"/>
    </location>
</feature>
<evidence type="ECO:0000256" key="5">
    <source>
        <dbReference type="ARBA" id="ARBA00023136"/>
    </source>
</evidence>
<evidence type="ECO:0000256" key="7">
    <source>
        <dbReference type="SAM" id="MobiDB-lite"/>
    </source>
</evidence>
<dbReference type="RefSeq" id="XP_033463546.1">
    <property type="nucleotide sequence ID" value="XM_033602883.1"/>
</dbReference>
<evidence type="ECO:0000256" key="3">
    <source>
        <dbReference type="ARBA" id="ARBA00022490"/>
    </source>
</evidence>
<feature type="region of interest" description="Disordered" evidence="7">
    <location>
        <begin position="606"/>
        <end position="689"/>
    </location>
</feature>
<reference evidence="10" key="1">
    <citation type="submission" date="2020-01" db="EMBL/GenBank/DDBJ databases">
        <authorList>
            <consortium name="DOE Joint Genome Institute"/>
            <person name="Haridas S."/>
            <person name="Albert R."/>
            <person name="Binder M."/>
            <person name="Bloem J."/>
            <person name="Labutti K."/>
            <person name="Salamov A."/>
            <person name="Andreopoulos B."/>
            <person name="Baker S.E."/>
            <person name="Barry K."/>
            <person name="Bills G."/>
            <person name="Bluhm B.H."/>
            <person name="Cannon C."/>
            <person name="Castanera R."/>
            <person name="Culley D.E."/>
            <person name="Daum C."/>
            <person name="Ezra D."/>
            <person name="Gonzalez J.B."/>
            <person name="Henrissat B."/>
            <person name="Kuo A."/>
            <person name="Liang C."/>
            <person name="Lipzen A."/>
            <person name="Lutzoni F."/>
            <person name="Magnuson J."/>
            <person name="Mondo S."/>
            <person name="Nolan M."/>
            <person name="Ohm R."/>
            <person name="Pangilinan J."/>
            <person name="Park H.-J."/>
            <person name="Ramirez L."/>
            <person name="Alfaro M."/>
            <person name="Sun H."/>
            <person name="Tritt A."/>
            <person name="Yoshinaga Y."/>
            <person name="Zwiers L.-H."/>
            <person name="Turgeon B.G."/>
            <person name="Goodwin S.B."/>
            <person name="Spatafora J.W."/>
            <person name="Crous P.W."/>
            <person name="Grigoriev I.V."/>
        </authorList>
    </citation>
    <scope>NUCLEOTIDE SEQUENCE</scope>
    <source>
        <strain evidence="10">CBS 342.82</strain>
    </source>
</reference>
<gene>
    <name evidence="10" type="ORF">K489DRAFT_367710</name>
</gene>
<reference evidence="10" key="2">
    <citation type="submission" date="2020-04" db="EMBL/GenBank/DDBJ databases">
        <authorList>
            <consortium name="NCBI Genome Project"/>
        </authorList>
    </citation>
    <scope>NUCLEOTIDE SEQUENCE</scope>
    <source>
        <strain evidence="10">CBS 342.82</strain>
    </source>
</reference>
<keyword evidence="3" id="KW-0963">Cytoplasm</keyword>
<dbReference type="Proteomes" id="UP000504637">
    <property type="component" value="Unplaced"/>
</dbReference>
<feature type="compositionally biased region" description="Polar residues" evidence="7">
    <location>
        <begin position="615"/>
        <end position="625"/>
    </location>
</feature>
<feature type="compositionally biased region" description="Basic and acidic residues" evidence="7">
    <location>
        <begin position="247"/>
        <end position="261"/>
    </location>
</feature>
<feature type="coiled-coil region" evidence="6">
    <location>
        <begin position="535"/>
        <end position="593"/>
    </location>
</feature>
<accession>A0A6J3MET4</accession>
<comment type="subcellular location">
    <subcellularLocation>
        <location evidence="2">Cytoplasm</location>
    </subcellularLocation>
    <subcellularLocation>
        <location evidence="1">Endomembrane system</location>
        <topology evidence="1">Peripheral membrane protein</topology>
    </subcellularLocation>
</comment>
<dbReference type="PANTHER" id="PTHR23157">
    <property type="entry name" value="GRIP AND COILED-COIL DOMAIN-CONTAINING PROTEIN 1"/>
    <property type="match status" value="1"/>
</dbReference>
<dbReference type="PANTHER" id="PTHR23157:SF25">
    <property type="entry name" value="GRIP AND COILED-COIL DOMAIN-CONTAINING PROTEIN 1"/>
    <property type="match status" value="1"/>
</dbReference>
<protein>
    <recommendedName>
        <fullName evidence="8">GRIP domain-containing protein</fullName>
    </recommendedName>
</protein>
<evidence type="ECO:0000313" key="10">
    <source>
        <dbReference type="RefSeq" id="XP_033463546.1"/>
    </source>
</evidence>
<dbReference type="OrthoDB" id="1926336at2759"/>
<dbReference type="Pfam" id="PF01465">
    <property type="entry name" value="GRIP"/>
    <property type="match status" value="1"/>
</dbReference>
<reference evidence="10" key="3">
    <citation type="submission" date="2025-08" db="UniProtKB">
        <authorList>
            <consortium name="RefSeq"/>
        </authorList>
    </citation>
    <scope>IDENTIFICATION</scope>
    <source>
        <strain evidence="10">CBS 342.82</strain>
    </source>
</reference>
<feature type="coiled-coil region" evidence="6">
    <location>
        <begin position="795"/>
        <end position="950"/>
    </location>
</feature>
<feature type="compositionally biased region" description="Basic residues" evidence="7">
    <location>
        <begin position="660"/>
        <end position="671"/>
    </location>
</feature>
<keyword evidence="4 6" id="KW-0175">Coiled coil</keyword>
<evidence type="ECO:0000256" key="4">
    <source>
        <dbReference type="ARBA" id="ARBA00023054"/>
    </source>
</evidence>
<name>A0A6J3MET4_9PEZI</name>
<dbReference type="PROSITE" id="PS50913">
    <property type="entry name" value="GRIP"/>
    <property type="match status" value="1"/>
</dbReference>
<keyword evidence="5" id="KW-0472">Membrane</keyword>
<feature type="coiled-coil region" evidence="6">
    <location>
        <begin position="980"/>
        <end position="1055"/>
    </location>
</feature>
<feature type="compositionally biased region" description="Low complexity" evidence="7">
    <location>
        <begin position="27"/>
        <end position="39"/>
    </location>
</feature>
<evidence type="ECO:0000259" key="8">
    <source>
        <dbReference type="PROSITE" id="PS50913"/>
    </source>
</evidence>
<feature type="compositionally biased region" description="Basic and acidic residues" evidence="7">
    <location>
        <begin position="108"/>
        <end position="146"/>
    </location>
</feature>
<keyword evidence="9" id="KW-1185">Reference proteome</keyword>
<feature type="region of interest" description="Disordered" evidence="7">
    <location>
        <begin position="1377"/>
        <end position="1404"/>
    </location>
</feature>
<proteinExistence type="predicted"/>
<evidence type="ECO:0000256" key="6">
    <source>
        <dbReference type="SAM" id="Coils"/>
    </source>
</evidence>
<feature type="compositionally biased region" description="Acidic residues" evidence="7">
    <location>
        <begin position="86"/>
        <end position="96"/>
    </location>
</feature>
<organism evidence="10">
    <name type="scientific">Dissoconium aciculare CBS 342.82</name>
    <dbReference type="NCBI Taxonomy" id="1314786"/>
    <lineage>
        <taxon>Eukaryota</taxon>
        <taxon>Fungi</taxon>
        <taxon>Dikarya</taxon>
        <taxon>Ascomycota</taxon>
        <taxon>Pezizomycotina</taxon>
        <taxon>Dothideomycetes</taxon>
        <taxon>Dothideomycetidae</taxon>
        <taxon>Mycosphaerellales</taxon>
        <taxon>Dissoconiaceae</taxon>
        <taxon>Dissoconium</taxon>
    </lineage>
</organism>
<evidence type="ECO:0000256" key="2">
    <source>
        <dbReference type="ARBA" id="ARBA00004496"/>
    </source>
</evidence>
<feature type="region of interest" description="Disordered" evidence="7">
    <location>
        <begin position="247"/>
        <end position="288"/>
    </location>
</feature>
<evidence type="ECO:0000256" key="1">
    <source>
        <dbReference type="ARBA" id="ARBA00004184"/>
    </source>
</evidence>
<dbReference type="InterPro" id="IPR000237">
    <property type="entry name" value="GRIP_dom"/>
</dbReference>
<evidence type="ECO:0000313" key="9">
    <source>
        <dbReference type="Proteomes" id="UP000504637"/>
    </source>
</evidence>
<dbReference type="SMART" id="SM00755">
    <property type="entry name" value="Grip"/>
    <property type="match status" value="1"/>
</dbReference>
<sequence length="1461" mass="164174">MFQRLQKNFNLDFLDNKIAEEQEKQKQAAATKSSGSGTAKRAPGSAAGASRNNGRGDATNPKSGARAKAGETTQSDKGVPARGADPDDFAIGDDSTEISRVTTPMPRADPHEQPEPTRDGEAKDRTGDKNEDNTVEAKRDPERPAEEELPLAVRQKLAKLDTLSTRFQELLRNYRIAHAQAAAIEPFEAMLREHTSLTSIADPVALVEFLGQKDLQKDMAMEELKRIDGQCKSVAKERDELKLKLEKTKAKGEDMADDAKTPNDNGDPLGVTDARIVPTKSSEGSADNDDFFSYDTELSIAQATDAEDSAKLTQLESLIAEQKVTIDRLQTSDAEQRTKIGLLESQIASDATKLERQQTESQEHKDFIIELSTENASLRQDLDITRLDLSAMNNKISLKDNNIKEIDLQLRQTKELLAEANKKNDSIGKSEQQNNNRLEEYEEQVEQLKMQFHDSEEALRKFKEQHATNEKSTVSTRGDQKRLETLENVVKSLREQVKSAEDARKATDAEAQDLQFKIRLMEAESESAGKIITSLRTHEEVAKGLKRRLDEVEMERDDAQRLAASKTGHEAAAANLRVQLKRIEKDRDAAYQMILDCGKCSIPDSDKDSEDANAENGTSHSTTGNSLESESREELRTQSGEGITNAAVDDDAAASGEGKKKNKKKKSKTKKKLSEETVEGPKPFPTLEELIHDPTQGNAIMLRTKHAENPMLPLLMSTVEKMKAMSETRDDERDNRYLHLEDLVETRDQIIKDFEVIIRAKNEEIVTLRQNLEGNTSNDKTESTDTQIIALQREIDALKGQTTQKDAQIEQLRARLAGEAKLHEQIENLSEENETLRESMIDHGKQATDALHELKIGKNTLASLQEELEAVRKENQEDRDKLRDATAAKQALASQCTKLEADLAEAKTKSASESDLTDLREKLRVATQEKDVLESAKQTFEQQVADLKVQHTAKSDEGEAKTKALSADLGTFKSKALDLAKELAAANQLAQTRYKDLTELKSAYNKLQPELKKLREESAELKQVKSDLDRATASVKRLEAKERDLRSEIAEYKLQMTSKDAELTTWKETTKRSEERSTALEESYDTARKDLVASESTRDEAVEIRGKLQTDVRKLEEQVDKSRSLINDLEKKVQKHADEANTLREEMSMKAAQQASAQSLMDSMRDQTNELSTQMKEAREQKESIEEELIDANRLLSERSREAETMRRLLADVEGRAESKVKEMRERMDLALEERDRAEDEASSIGKRRAREIEDYKLKLHDAEREASRATDAKQDAERRARDLLERETNLQQRASQAQTELAEIRTAMAQLRDALDESERQSRQLEKEKLEARKSLEDKETRLERLQKSSKAMAEELRALQQQHSQQQIGSPVALGTAKFKPSPRVSVDSTRVASPGSAAGTAAGSKDGVDYVYLKNILLQFLEQKEKKHQMQLVPVLGMLLHFDRAEEQKWMAAISANK</sequence>
<feature type="region of interest" description="Disordered" evidence="7">
    <location>
        <begin position="22"/>
        <end position="150"/>
    </location>
</feature>
<dbReference type="GeneID" id="54360683"/>
<dbReference type="InterPro" id="IPR051952">
    <property type="entry name" value="Golgi-autophagy_related"/>
</dbReference>
<feature type="domain" description="GRIP" evidence="8">
    <location>
        <begin position="1406"/>
        <end position="1456"/>
    </location>
</feature>